<name>A0A2P2N8R1_RHIMU</name>
<dbReference type="EMBL" id="GGEC01058390">
    <property type="protein sequence ID" value="MBX38874.1"/>
    <property type="molecule type" value="Transcribed_RNA"/>
</dbReference>
<proteinExistence type="predicted"/>
<protein>
    <submittedName>
        <fullName evidence="1">Uncharacterized protein</fullName>
    </submittedName>
</protein>
<organism evidence="1">
    <name type="scientific">Rhizophora mucronata</name>
    <name type="common">Asiatic mangrove</name>
    <dbReference type="NCBI Taxonomy" id="61149"/>
    <lineage>
        <taxon>Eukaryota</taxon>
        <taxon>Viridiplantae</taxon>
        <taxon>Streptophyta</taxon>
        <taxon>Embryophyta</taxon>
        <taxon>Tracheophyta</taxon>
        <taxon>Spermatophyta</taxon>
        <taxon>Magnoliopsida</taxon>
        <taxon>eudicotyledons</taxon>
        <taxon>Gunneridae</taxon>
        <taxon>Pentapetalae</taxon>
        <taxon>rosids</taxon>
        <taxon>fabids</taxon>
        <taxon>Malpighiales</taxon>
        <taxon>Rhizophoraceae</taxon>
        <taxon>Rhizophora</taxon>
    </lineage>
</organism>
<reference evidence="1" key="1">
    <citation type="submission" date="2018-02" db="EMBL/GenBank/DDBJ databases">
        <title>Rhizophora mucronata_Transcriptome.</title>
        <authorList>
            <person name="Meera S.P."/>
            <person name="Sreeshan A."/>
            <person name="Augustine A."/>
        </authorList>
    </citation>
    <scope>NUCLEOTIDE SEQUENCE</scope>
    <source>
        <tissue evidence="1">Leaf</tissue>
    </source>
</reference>
<dbReference type="AlphaFoldDB" id="A0A2P2N8R1"/>
<evidence type="ECO:0000313" key="1">
    <source>
        <dbReference type="EMBL" id="MBX38874.1"/>
    </source>
</evidence>
<accession>A0A2P2N8R1</accession>
<sequence>MIDTEGPPTHIDPILVLQRINMVQDPFERLA</sequence>